<accession>E6PY40</accession>
<gene>
    <name evidence="2" type="ORF">CARN3_0810</name>
</gene>
<protein>
    <submittedName>
        <fullName evidence="2">Uncharacterized protein</fullName>
    </submittedName>
</protein>
<evidence type="ECO:0000313" key="2">
    <source>
        <dbReference type="EMBL" id="CBH99849.1"/>
    </source>
</evidence>
<proteinExistence type="predicted"/>
<comment type="caution">
    <text evidence="2">The sequence shown here is derived from an EMBL/GenBank/DDBJ whole genome shotgun (WGS) entry which is preliminary data.</text>
</comment>
<evidence type="ECO:0000256" key="1">
    <source>
        <dbReference type="SAM" id="Phobius"/>
    </source>
</evidence>
<name>E6PY40_9ZZZZ</name>
<organism evidence="2">
    <name type="scientific">mine drainage metagenome</name>
    <dbReference type="NCBI Taxonomy" id="410659"/>
    <lineage>
        <taxon>unclassified sequences</taxon>
        <taxon>metagenomes</taxon>
        <taxon>ecological metagenomes</taxon>
    </lineage>
</organism>
<keyword evidence="1" id="KW-0812">Transmembrane</keyword>
<feature type="transmembrane region" description="Helical" evidence="1">
    <location>
        <begin position="153"/>
        <end position="179"/>
    </location>
</feature>
<sequence>MHFHFLHFTIEQVLWALVLAAHLVLLVVLLGRERSRRFSWFTAFTMLSTVRLLADHLLQGKLTTFAFYWQSYALLLAGSLFLIGVLIEITRQTFGAGAKTGMPGKAIKPLSPLAWQGWSFLLLVLAGVALFYWGQWPDLHAMKANPQAYPLLITVVIALKSELFTDILAILVGLMVLLFGPRFGNGFKSHPVQIVIGLSTTAMARLAVERITDSIKVSQKISSREQYQHILHLFTNLDNARLAVWLLAIVWWIYWLWRDEPGAIAARTVDASDANQEPDSRD</sequence>
<dbReference type="EMBL" id="CABN01000060">
    <property type="protein sequence ID" value="CBH99849.1"/>
    <property type="molecule type" value="Genomic_DNA"/>
</dbReference>
<feature type="transmembrane region" description="Helical" evidence="1">
    <location>
        <begin position="66"/>
        <end position="89"/>
    </location>
</feature>
<dbReference type="AlphaFoldDB" id="E6PY40"/>
<feature type="transmembrane region" description="Helical" evidence="1">
    <location>
        <begin position="12"/>
        <end position="31"/>
    </location>
</feature>
<reference evidence="2" key="1">
    <citation type="submission" date="2009-10" db="EMBL/GenBank/DDBJ databases">
        <title>Diversity of trophic interactions inside an arsenic-rich microbial ecosystem.</title>
        <authorList>
            <person name="Bertin P.N."/>
            <person name="Heinrich-Salmeron A."/>
            <person name="Pelletier E."/>
            <person name="Goulhen-Chollet F."/>
            <person name="Arsene-Ploetze F."/>
            <person name="Gallien S."/>
            <person name="Calteau A."/>
            <person name="Vallenet D."/>
            <person name="Casiot C."/>
            <person name="Chane-Woon-Ming B."/>
            <person name="Giloteaux L."/>
            <person name="Barakat M."/>
            <person name="Bonnefoy V."/>
            <person name="Bruneel O."/>
            <person name="Chandler M."/>
            <person name="Cleiss J."/>
            <person name="Duran R."/>
            <person name="Elbaz-Poulichet F."/>
            <person name="Fonknechten N."/>
            <person name="Lauga B."/>
            <person name="Mornico D."/>
            <person name="Ortet P."/>
            <person name="Schaeffer C."/>
            <person name="Siguier P."/>
            <person name="Alexander Thil Smith A."/>
            <person name="Van Dorsselaer A."/>
            <person name="Weissenbach J."/>
            <person name="Medigue C."/>
            <person name="Le Paslier D."/>
        </authorList>
    </citation>
    <scope>NUCLEOTIDE SEQUENCE</scope>
</reference>
<feature type="transmembrane region" description="Helical" evidence="1">
    <location>
        <begin position="110"/>
        <end position="133"/>
    </location>
</feature>
<keyword evidence="1" id="KW-0472">Membrane</keyword>
<keyword evidence="1" id="KW-1133">Transmembrane helix</keyword>
<feature type="transmembrane region" description="Helical" evidence="1">
    <location>
        <begin position="240"/>
        <end position="257"/>
    </location>
</feature>